<dbReference type="PANTHER" id="PTHR42810:SF2">
    <property type="entry name" value="PURINE PERMEASE C1399.01C-RELATED"/>
    <property type="match status" value="1"/>
</dbReference>
<organism evidence="8 9">
    <name type="scientific">Ventrimonas faecis</name>
    <dbReference type="NCBI Taxonomy" id="3133170"/>
    <lineage>
        <taxon>Bacteria</taxon>
        <taxon>Bacillati</taxon>
        <taxon>Bacillota</taxon>
        <taxon>Clostridia</taxon>
        <taxon>Lachnospirales</taxon>
        <taxon>Lachnospiraceae</taxon>
        <taxon>Ventrimonas</taxon>
    </lineage>
</organism>
<evidence type="ECO:0000256" key="2">
    <source>
        <dbReference type="ARBA" id="ARBA00008821"/>
    </source>
</evidence>
<evidence type="ECO:0000256" key="1">
    <source>
        <dbReference type="ARBA" id="ARBA00004141"/>
    </source>
</evidence>
<evidence type="ECO:0000256" key="4">
    <source>
        <dbReference type="ARBA" id="ARBA00022692"/>
    </source>
</evidence>
<proteinExistence type="inferred from homology"/>
<evidence type="ECO:0000313" key="9">
    <source>
        <dbReference type="Proteomes" id="UP001437460"/>
    </source>
</evidence>
<keyword evidence="4 7" id="KW-0812">Transmembrane</keyword>
<accession>A0ABV1HMW7</accession>
<dbReference type="PANTHER" id="PTHR42810">
    <property type="entry name" value="PURINE PERMEASE C1399.01C-RELATED"/>
    <property type="match status" value="1"/>
</dbReference>
<comment type="subcellular location">
    <subcellularLocation>
        <location evidence="1">Membrane</location>
        <topology evidence="1">Multi-pass membrane protein</topology>
    </subcellularLocation>
</comment>
<feature type="transmembrane region" description="Helical" evidence="7">
    <location>
        <begin position="48"/>
        <end position="70"/>
    </location>
</feature>
<evidence type="ECO:0000256" key="7">
    <source>
        <dbReference type="SAM" id="Phobius"/>
    </source>
</evidence>
<name>A0ABV1HMW7_9FIRM</name>
<feature type="transmembrane region" description="Helical" evidence="7">
    <location>
        <begin position="217"/>
        <end position="236"/>
    </location>
</feature>
<keyword evidence="5 7" id="KW-1133">Transmembrane helix</keyword>
<keyword evidence="3" id="KW-0813">Transport</keyword>
<sequence>MESNKKYAKVTEFDGVPRAGELLPLAFQHVVAMIVGCVTPAIRIGMIAGYILALVLGMVSFDNVAAASWFQLPPVGQFGIKFVPSAIAAMTIMCIIEAVEAIGDLTSTTCGGMDRDPSEQEISGGIVGNGLCSVIGAFFGGLPTATFSQNVGIVILTRVINRYVLGAAAVFILIAGFIPKAASVLTTIPSCVLGGATISVFSMIAMTGIKLIQKAGFTSRTMMIVGVSVALGSGITQAEGCLQLFPQWFVTIFGGSSVVVTTILSIFLNTILPKESEGEEA</sequence>
<dbReference type="EMBL" id="JBBMFJ010000022">
    <property type="protein sequence ID" value="MEQ2563665.1"/>
    <property type="molecule type" value="Genomic_DNA"/>
</dbReference>
<feature type="transmembrane region" description="Helical" evidence="7">
    <location>
        <begin position="248"/>
        <end position="268"/>
    </location>
</feature>
<evidence type="ECO:0000256" key="6">
    <source>
        <dbReference type="ARBA" id="ARBA00023136"/>
    </source>
</evidence>
<feature type="transmembrane region" description="Helical" evidence="7">
    <location>
        <begin position="184"/>
        <end position="205"/>
    </location>
</feature>
<keyword evidence="6 7" id="KW-0472">Membrane</keyword>
<feature type="transmembrane region" description="Helical" evidence="7">
    <location>
        <begin position="122"/>
        <end position="147"/>
    </location>
</feature>
<protein>
    <submittedName>
        <fullName evidence="8">Solute carrier family 23 protein</fullName>
    </submittedName>
</protein>
<dbReference type="Pfam" id="PF00860">
    <property type="entry name" value="Xan_ur_permease"/>
    <property type="match status" value="1"/>
</dbReference>
<keyword evidence="9" id="KW-1185">Reference proteome</keyword>
<reference evidence="8 9" key="1">
    <citation type="submission" date="2024-03" db="EMBL/GenBank/DDBJ databases">
        <title>Human intestinal bacterial collection.</title>
        <authorList>
            <person name="Pauvert C."/>
            <person name="Hitch T.C.A."/>
            <person name="Clavel T."/>
        </authorList>
    </citation>
    <scope>NUCLEOTIDE SEQUENCE [LARGE SCALE GENOMIC DNA]</scope>
    <source>
        <strain evidence="8 9">CLA-AP-H27</strain>
    </source>
</reference>
<feature type="transmembrane region" description="Helical" evidence="7">
    <location>
        <begin position="159"/>
        <end position="178"/>
    </location>
</feature>
<evidence type="ECO:0000256" key="5">
    <source>
        <dbReference type="ARBA" id="ARBA00022989"/>
    </source>
</evidence>
<gene>
    <name evidence="8" type="ORF">WMO41_10915</name>
</gene>
<comment type="caution">
    <text evidence="8">The sequence shown here is derived from an EMBL/GenBank/DDBJ whole genome shotgun (WGS) entry which is preliminary data.</text>
</comment>
<dbReference type="RefSeq" id="WP_349229780.1">
    <property type="nucleotide sequence ID" value="NZ_JBBMFJ010000022.1"/>
</dbReference>
<dbReference type="InterPro" id="IPR006043">
    <property type="entry name" value="NCS2"/>
</dbReference>
<evidence type="ECO:0000313" key="8">
    <source>
        <dbReference type="EMBL" id="MEQ2563665.1"/>
    </source>
</evidence>
<dbReference type="Proteomes" id="UP001437460">
    <property type="component" value="Unassembled WGS sequence"/>
</dbReference>
<evidence type="ECO:0000256" key="3">
    <source>
        <dbReference type="ARBA" id="ARBA00022448"/>
    </source>
</evidence>
<comment type="similarity">
    <text evidence="2">Belongs to the nucleobase:cation symporter-2 (NCS2) (TC 2.A.40) family.</text>
</comment>